<dbReference type="GO" id="GO:0042761">
    <property type="term" value="P:very long-chain fatty acid biosynthetic process"/>
    <property type="evidence" value="ECO:0007669"/>
    <property type="project" value="TreeGrafter"/>
</dbReference>
<dbReference type="eggNOG" id="KOG3071">
    <property type="taxonomic scope" value="Eukaryota"/>
</dbReference>
<dbReference type="EnsemblMetazoa" id="MDOA015220-RA">
    <property type="protein sequence ID" value="MDOA015220-PA"/>
    <property type="gene ID" value="MDOA015220"/>
</dbReference>
<feature type="transmembrane region" description="Helical" evidence="10">
    <location>
        <begin position="177"/>
        <end position="199"/>
    </location>
</feature>
<dbReference type="GO" id="GO:0034626">
    <property type="term" value="P:fatty acid elongation, polyunsaturated fatty acid"/>
    <property type="evidence" value="ECO:0007669"/>
    <property type="project" value="TreeGrafter"/>
</dbReference>
<keyword evidence="9 10" id="KW-0275">Fatty acid biosynthesis</keyword>
<keyword evidence="4 10" id="KW-0812">Transmembrane</keyword>
<dbReference type="AlphaFoldDB" id="A0A1I8NHJ7"/>
<protein>
    <recommendedName>
        <fullName evidence="10">Elongation of very long chain fatty acids protein</fullName>
        <ecNumber evidence="10">2.3.1.199</ecNumber>
    </recommendedName>
    <alternativeName>
        <fullName evidence="10">Very-long-chain 3-oxoacyl-CoA synthase</fullName>
    </alternativeName>
</protein>
<accession>A0A1I8NHJ7</accession>
<name>A0A1I8NHJ7_MUSDO</name>
<proteinExistence type="inferred from homology"/>
<evidence type="ECO:0000256" key="4">
    <source>
        <dbReference type="ARBA" id="ARBA00022692"/>
    </source>
</evidence>
<dbReference type="PANTHER" id="PTHR11157">
    <property type="entry name" value="FATTY ACID ACYL TRANSFERASE-RELATED"/>
    <property type="match status" value="1"/>
</dbReference>
<organism evidence="11">
    <name type="scientific">Musca domestica</name>
    <name type="common">House fly</name>
    <dbReference type="NCBI Taxonomy" id="7370"/>
    <lineage>
        <taxon>Eukaryota</taxon>
        <taxon>Metazoa</taxon>
        <taxon>Ecdysozoa</taxon>
        <taxon>Arthropoda</taxon>
        <taxon>Hexapoda</taxon>
        <taxon>Insecta</taxon>
        <taxon>Pterygota</taxon>
        <taxon>Neoptera</taxon>
        <taxon>Endopterygota</taxon>
        <taxon>Diptera</taxon>
        <taxon>Brachycera</taxon>
        <taxon>Muscomorpha</taxon>
        <taxon>Muscoidea</taxon>
        <taxon>Muscidae</taxon>
        <taxon>Musca</taxon>
    </lineage>
</organism>
<dbReference type="EC" id="2.3.1.199" evidence="10"/>
<dbReference type="STRING" id="7370.A0A1I8NHJ7"/>
<dbReference type="GO" id="GO:0019367">
    <property type="term" value="P:fatty acid elongation, saturated fatty acid"/>
    <property type="evidence" value="ECO:0007669"/>
    <property type="project" value="TreeGrafter"/>
</dbReference>
<gene>
    <name evidence="11" type="primary">101896282</name>
</gene>
<keyword evidence="3 10" id="KW-0808">Transferase</keyword>
<evidence type="ECO:0000256" key="8">
    <source>
        <dbReference type="ARBA" id="ARBA00023136"/>
    </source>
</evidence>
<dbReference type="InterPro" id="IPR002076">
    <property type="entry name" value="ELO_fam"/>
</dbReference>
<dbReference type="GO" id="GO:0009922">
    <property type="term" value="F:fatty acid elongase activity"/>
    <property type="evidence" value="ECO:0007669"/>
    <property type="project" value="UniProtKB-EC"/>
</dbReference>
<keyword evidence="2 10" id="KW-0444">Lipid biosynthesis</keyword>
<dbReference type="VEuPathDB" id="VectorBase:MDOA015220"/>
<comment type="catalytic activity">
    <reaction evidence="10">
        <text>a very-long-chain acyl-CoA + malonyl-CoA + H(+) = a very-long-chain 3-oxoacyl-CoA + CO2 + CoA</text>
        <dbReference type="Rhea" id="RHEA:32727"/>
        <dbReference type="ChEBI" id="CHEBI:15378"/>
        <dbReference type="ChEBI" id="CHEBI:16526"/>
        <dbReference type="ChEBI" id="CHEBI:57287"/>
        <dbReference type="ChEBI" id="CHEBI:57384"/>
        <dbReference type="ChEBI" id="CHEBI:90725"/>
        <dbReference type="ChEBI" id="CHEBI:90736"/>
        <dbReference type="EC" id="2.3.1.199"/>
    </reaction>
</comment>
<comment type="subcellular location">
    <subcellularLocation>
        <location evidence="1">Membrane</location>
        <topology evidence="1">Multi-pass membrane protein</topology>
    </subcellularLocation>
</comment>
<feature type="transmembrane region" description="Helical" evidence="10">
    <location>
        <begin position="123"/>
        <end position="141"/>
    </location>
</feature>
<evidence type="ECO:0000256" key="2">
    <source>
        <dbReference type="ARBA" id="ARBA00022516"/>
    </source>
</evidence>
<feature type="transmembrane region" description="Helical" evidence="10">
    <location>
        <begin position="242"/>
        <end position="262"/>
    </location>
</feature>
<evidence type="ECO:0000256" key="1">
    <source>
        <dbReference type="ARBA" id="ARBA00004141"/>
    </source>
</evidence>
<evidence type="ECO:0000313" key="11">
    <source>
        <dbReference type="EnsemblMetazoa" id="MDOA015220-PA"/>
    </source>
</evidence>
<dbReference type="GO" id="GO:0030148">
    <property type="term" value="P:sphingolipid biosynthetic process"/>
    <property type="evidence" value="ECO:0007669"/>
    <property type="project" value="TreeGrafter"/>
</dbReference>
<dbReference type="PANTHER" id="PTHR11157:SF28">
    <property type="entry name" value="ELONGATION OF VERY LONG CHAIN FATTY ACIDS PROTEIN"/>
    <property type="match status" value="1"/>
</dbReference>
<evidence type="ECO:0000256" key="9">
    <source>
        <dbReference type="ARBA" id="ARBA00023160"/>
    </source>
</evidence>
<comment type="similarity">
    <text evidence="10">Belongs to the ELO family.</text>
</comment>
<feature type="transmembrane region" description="Helical" evidence="10">
    <location>
        <begin position="211"/>
        <end position="230"/>
    </location>
</feature>
<keyword evidence="8 10" id="KW-0472">Membrane</keyword>
<feature type="transmembrane region" description="Helical" evidence="10">
    <location>
        <begin position="43"/>
        <end position="62"/>
    </location>
</feature>
<keyword evidence="5 10" id="KW-0276">Fatty acid metabolism</keyword>
<dbReference type="GO" id="GO:0005789">
    <property type="term" value="C:endoplasmic reticulum membrane"/>
    <property type="evidence" value="ECO:0007669"/>
    <property type="project" value="TreeGrafter"/>
</dbReference>
<dbReference type="Pfam" id="PF01151">
    <property type="entry name" value="ELO"/>
    <property type="match status" value="1"/>
</dbReference>
<dbReference type="GO" id="GO:0034625">
    <property type="term" value="P:fatty acid elongation, monounsaturated fatty acid"/>
    <property type="evidence" value="ECO:0007669"/>
    <property type="project" value="TreeGrafter"/>
</dbReference>
<dbReference type="KEGG" id="mde:101896282"/>
<feature type="transmembrane region" description="Helical" evidence="10">
    <location>
        <begin position="74"/>
        <end position="93"/>
    </location>
</feature>
<evidence type="ECO:0000256" key="5">
    <source>
        <dbReference type="ARBA" id="ARBA00022832"/>
    </source>
</evidence>
<evidence type="ECO:0000256" key="6">
    <source>
        <dbReference type="ARBA" id="ARBA00022989"/>
    </source>
</evidence>
<dbReference type="OrthoDB" id="434092at2759"/>
<evidence type="ECO:0000256" key="7">
    <source>
        <dbReference type="ARBA" id="ARBA00023098"/>
    </source>
</evidence>
<evidence type="ECO:0000256" key="3">
    <source>
        <dbReference type="ARBA" id="ARBA00022679"/>
    </source>
</evidence>
<feature type="transmembrane region" description="Helical" evidence="10">
    <location>
        <begin position="153"/>
        <end position="171"/>
    </location>
</feature>
<keyword evidence="7 10" id="KW-0443">Lipid metabolism</keyword>
<sequence length="288" mass="33446">MSSESVMFENSTRTYSQDLEELLMKQRDARTKDWFLAESLTPLFAILGVYLAFCIYVGPRIMRNRKPFELKNTLIVYNALQVVFSAVLVYEFYVSGWGHYNYKCEAVNYGTDPKSMRMARAVYLYYIAKLTELLDTVFFVLRKKERQISFLHLYHHASMPLATLIGVQYFAGGQGTIVCLVNSFIHIIMYAYYMLAAMGPKVQKYLWWKRYLTILQIVQFVIVFISTIQIQFQPNCAYNKIIGIGLTLNASLFIYLFSAFYVESYKKENKKKIANGDVTKKAAVLKQD</sequence>
<keyword evidence="6 10" id="KW-1133">Transmembrane helix</keyword>
<reference evidence="11" key="1">
    <citation type="submission" date="2020-05" db="UniProtKB">
        <authorList>
            <consortium name="EnsemblMetazoa"/>
        </authorList>
    </citation>
    <scope>IDENTIFICATION</scope>
    <source>
        <strain evidence="11">Aabys</strain>
    </source>
</reference>
<dbReference type="RefSeq" id="XP_005181233.2">
    <property type="nucleotide sequence ID" value="XM_005181176.4"/>
</dbReference>
<dbReference type="VEuPathDB" id="VectorBase:MDOMA2_002833"/>
<evidence type="ECO:0000256" key="10">
    <source>
        <dbReference type="RuleBase" id="RU361115"/>
    </source>
</evidence>